<keyword evidence="2" id="KW-1185">Reference proteome</keyword>
<proteinExistence type="predicted"/>
<name>A0ABP8A359_9MICO</name>
<protein>
    <submittedName>
        <fullName evidence="1">Uncharacterized protein</fullName>
    </submittedName>
</protein>
<comment type="caution">
    <text evidence="1">The sequence shown here is derived from an EMBL/GenBank/DDBJ whole genome shotgun (WGS) entry which is preliminary data.</text>
</comment>
<accession>A0ABP8A359</accession>
<dbReference type="RefSeq" id="WP_344754740.1">
    <property type="nucleotide sequence ID" value="NZ_BAABBW010000004.1"/>
</dbReference>
<sequence length="107" mass="11879">MTNRENEIRAACNDWVAMSIDLDGRAWDQETDGRRQLAIFTTLLKHFDNTTLDELAAPAAETLASGVMDALYEAAGEHDLEPFIDAVVSTPVEPLRSNIPYTLIDEN</sequence>
<dbReference type="Proteomes" id="UP001501079">
    <property type="component" value="Unassembled WGS sequence"/>
</dbReference>
<dbReference type="EMBL" id="BAABBW010000004">
    <property type="protein sequence ID" value="GAA4176642.1"/>
    <property type="molecule type" value="Genomic_DNA"/>
</dbReference>
<reference evidence="2" key="1">
    <citation type="journal article" date="2019" name="Int. J. Syst. Evol. Microbiol.">
        <title>The Global Catalogue of Microorganisms (GCM) 10K type strain sequencing project: providing services to taxonomists for standard genome sequencing and annotation.</title>
        <authorList>
            <consortium name="The Broad Institute Genomics Platform"/>
            <consortium name="The Broad Institute Genome Sequencing Center for Infectious Disease"/>
            <person name="Wu L."/>
            <person name="Ma J."/>
        </authorList>
    </citation>
    <scope>NUCLEOTIDE SEQUENCE [LARGE SCALE GENOMIC DNA]</scope>
    <source>
        <strain evidence="2">JCM 17591</strain>
    </source>
</reference>
<evidence type="ECO:0000313" key="1">
    <source>
        <dbReference type="EMBL" id="GAA4176642.1"/>
    </source>
</evidence>
<organism evidence="1 2">
    <name type="scientific">Gryllotalpicola koreensis</name>
    <dbReference type="NCBI Taxonomy" id="993086"/>
    <lineage>
        <taxon>Bacteria</taxon>
        <taxon>Bacillati</taxon>
        <taxon>Actinomycetota</taxon>
        <taxon>Actinomycetes</taxon>
        <taxon>Micrococcales</taxon>
        <taxon>Microbacteriaceae</taxon>
        <taxon>Gryllotalpicola</taxon>
    </lineage>
</organism>
<evidence type="ECO:0000313" key="2">
    <source>
        <dbReference type="Proteomes" id="UP001501079"/>
    </source>
</evidence>
<gene>
    <name evidence="1" type="ORF">GCM10022287_24220</name>
</gene>